<evidence type="ECO:0000313" key="12">
    <source>
        <dbReference type="Proteomes" id="UP000001058"/>
    </source>
</evidence>
<dbReference type="AlphaFoldDB" id="D8U227"/>
<evidence type="ECO:0000256" key="2">
    <source>
        <dbReference type="ARBA" id="ARBA00022603"/>
    </source>
</evidence>
<dbReference type="GO" id="GO:0005694">
    <property type="term" value="C:chromosome"/>
    <property type="evidence" value="ECO:0007669"/>
    <property type="project" value="UniProtKB-SubCell"/>
</dbReference>
<dbReference type="PANTHER" id="PTHR45660">
    <property type="entry name" value="HISTONE-LYSINE N-METHYLTRANSFERASE SETMAR"/>
    <property type="match status" value="1"/>
</dbReference>
<dbReference type="SMART" id="SM00466">
    <property type="entry name" value="SRA"/>
    <property type="match status" value="1"/>
</dbReference>
<dbReference type="eggNOG" id="KOG1082">
    <property type="taxonomic scope" value="Eukaryota"/>
</dbReference>
<dbReference type="PANTHER" id="PTHR45660:SF13">
    <property type="entry name" value="HISTONE-LYSINE N-METHYLTRANSFERASE SETMAR"/>
    <property type="match status" value="1"/>
</dbReference>
<dbReference type="InterPro" id="IPR003616">
    <property type="entry name" value="Post-SET_dom"/>
</dbReference>
<keyword evidence="4" id="KW-0949">S-adenosyl-L-methionine</keyword>
<keyword evidence="5 6" id="KW-0539">Nucleus</keyword>
<evidence type="ECO:0000256" key="5">
    <source>
        <dbReference type="ARBA" id="ARBA00023242"/>
    </source>
</evidence>
<evidence type="ECO:0000313" key="11">
    <source>
        <dbReference type="EMBL" id="EFJ46290.1"/>
    </source>
</evidence>
<dbReference type="SMART" id="SM00317">
    <property type="entry name" value="SET"/>
    <property type="match status" value="1"/>
</dbReference>
<evidence type="ECO:0000259" key="10">
    <source>
        <dbReference type="PROSITE" id="PS51015"/>
    </source>
</evidence>
<dbReference type="EMBL" id="GL378352">
    <property type="protein sequence ID" value="EFJ46290.1"/>
    <property type="molecule type" value="Genomic_DNA"/>
</dbReference>
<feature type="domain" description="YDG" evidence="10">
    <location>
        <begin position="74"/>
        <end position="231"/>
    </location>
</feature>
<dbReference type="GO" id="GO:0005634">
    <property type="term" value="C:nucleus"/>
    <property type="evidence" value="ECO:0007669"/>
    <property type="project" value="UniProtKB-SubCell"/>
</dbReference>
<feature type="region of interest" description="Disordered" evidence="7">
    <location>
        <begin position="474"/>
        <end position="497"/>
    </location>
</feature>
<keyword evidence="12" id="KW-1185">Reference proteome</keyword>
<dbReference type="OrthoDB" id="5792673at2759"/>
<name>D8U227_VOLCA</name>
<dbReference type="InterPro" id="IPR015947">
    <property type="entry name" value="PUA-like_sf"/>
</dbReference>
<protein>
    <submittedName>
        <fullName evidence="11">Histone H3 methyltransferase</fullName>
    </submittedName>
</protein>
<dbReference type="Gene3D" id="2.170.270.10">
    <property type="entry name" value="SET domain"/>
    <property type="match status" value="2"/>
</dbReference>
<dbReference type="SUPFAM" id="SSF88697">
    <property type="entry name" value="PUA domain-like"/>
    <property type="match status" value="1"/>
</dbReference>
<feature type="domain" description="Post-SET" evidence="9">
    <location>
        <begin position="637"/>
        <end position="653"/>
    </location>
</feature>
<dbReference type="GeneID" id="9627239"/>
<accession>D8U227</accession>
<dbReference type="KEGG" id="vcn:VOLCADRAFT_93418"/>
<dbReference type="InterPro" id="IPR046341">
    <property type="entry name" value="SET_dom_sf"/>
</dbReference>
<dbReference type="InterPro" id="IPR003105">
    <property type="entry name" value="SRA_YDG"/>
</dbReference>
<evidence type="ECO:0000259" key="8">
    <source>
        <dbReference type="PROSITE" id="PS50280"/>
    </source>
</evidence>
<evidence type="ECO:0000256" key="4">
    <source>
        <dbReference type="ARBA" id="ARBA00022691"/>
    </source>
</evidence>
<dbReference type="Pfam" id="PF02182">
    <property type="entry name" value="SAD_SRA"/>
    <property type="match status" value="1"/>
</dbReference>
<dbReference type="GO" id="GO:0032259">
    <property type="term" value="P:methylation"/>
    <property type="evidence" value="ECO:0007669"/>
    <property type="project" value="UniProtKB-KW"/>
</dbReference>
<dbReference type="SUPFAM" id="SSF82199">
    <property type="entry name" value="SET domain"/>
    <property type="match status" value="2"/>
</dbReference>
<dbReference type="Pfam" id="PF00856">
    <property type="entry name" value="SET"/>
    <property type="match status" value="1"/>
</dbReference>
<feature type="region of interest" description="Disordered" evidence="7">
    <location>
        <begin position="517"/>
        <end position="541"/>
    </location>
</feature>
<evidence type="ECO:0000256" key="3">
    <source>
        <dbReference type="ARBA" id="ARBA00022679"/>
    </source>
</evidence>
<dbReference type="GO" id="GO:0042054">
    <property type="term" value="F:histone methyltransferase activity"/>
    <property type="evidence" value="ECO:0007669"/>
    <property type="project" value="TreeGrafter"/>
</dbReference>
<evidence type="ECO:0000256" key="1">
    <source>
        <dbReference type="ARBA" id="ARBA00004286"/>
    </source>
</evidence>
<comment type="subcellular location">
    <subcellularLocation>
        <location evidence="1">Chromosome</location>
    </subcellularLocation>
    <subcellularLocation>
        <location evidence="6">Nucleus</location>
    </subcellularLocation>
</comment>
<organism evidence="12">
    <name type="scientific">Volvox carteri f. nagariensis</name>
    <dbReference type="NCBI Taxonomy" id="3068"/>
    <lineage>
        <taxon>Eukaryota</taxon>
        <taxon>Viridiplantae</taxon>
        <taxon>Chlorophyta</taxon>
        <taxon>core chlorophytes</taxon>
        <taxon>Chlorophyceae</taxon>
        <taxon>CS clade</taxon>
        <taxon>Chlamydomonadales</taxon>
        <taxon>Volvocaceae</taxon>
        <taxon>Volvox</taxon>
    </lineage>
</organism>
<proteinExistence type="predicted"/>
<reference evidence="11 12" key="1">
    <citation type="journal article" date="2010" name="Science">
        <title>Genomic analysis of organismal complexity in the multicellular green alga Volvox carteri.</title>
        <authorList>
            <person name="Prochnik S.E."/>
            <person name="Umen J."/>
            <person name="Nedelcu A.M."/>
            <person name="Hallmann A."/>
            <person name="Miller S.M."/>
            <person name="Nishii I."/>
            <person name="Ferris P."/>
            <person name="Kuo A."/>
            <person name="Mitros T."/>
            <person name="Fritz-Laylin L.K."/>
            <person name="Hellsten U."/>
            <person name="Chapman J."/>
            <person name="Simakov O."/>
            <person name="Rensing S.A."/>
            <person name="Terry A."/>
            <person name="Pangilinan J."/>
            <person name="Kapitonov V."/>
            <person name="Jurka J."/>
            <person name="Salamov A."/>
            <person name="Shapiro H."/>
            <person name="Schmutz J."/>
            <person name="Grimwood J."/>
            <person name="Lindquist E."/>
            <person name="Lucas S."/>
            <person name="Grigoriev I.V."/>
            <person name="Schmitt R."/>
            <person name="Kirk D."/>
            <person name="Rokhsar D.S."/>
        </authorList>
    </citation>
    <scope>NUCLEOTIDE SEQUENCE [LARGE SCALE GENOMIC DNA]</scope>
    <source>
        <strain evidence="12">f. Nagariensis / Eve</strain>
    </source>
</reference>
<feature type="domain" description="SET" evidence="8">
    <location>
        <begin position="465"/>
        <end position="625"/>
    </location>
</feature>
<dbReference type="PROSITE" id="PS50868">
    <property type="entry name" value="POST_SET"/>
    <property type="match status" value="1"/>
</dbReference>
<sequence length="653" mass="68794">MAIPESARAVVSAVAASLGPAPPDNPDAARRVTELREEYNRRYEQEMRSSVKRPGLNMILPKEVVKGEAVPIFGHVPGVKPGAKFKDRGQLFVTGVHATLMKGIHAPSTKHPDFAKGAYSVVMSGGYVDDEDMGESFWYTGEGGIDASSKRQVRDQSMERGANAALRNNCNSRTPPSKDGPLVCKFLLQGVPGHSTVNTKVEFGSSSSIRPLPVPGPVMLSDIRRRYQGSRTLLSEDITGGREPVPIPLVNEVNDVTLPADFEYIRENVWAPGVYELFCFLYTLSPPSSPLVRGSSFPLIPPFATRTKTDTIDTNSLLNQITSSFVAPILKFMDEEMSGFTRGEVPYGAGTEGGETQTCGLAFNRRIAEKDRELGDKLPQGYEPHLEEQYNTDGCLIVTDPCGLHECGAKCKSANVIRQLQVNAAAAARAQRTTGVAAAAAPAGGNGADVAITAAAVAQAAAAAADVPVVATAGPSGRQMSGPAASGGGGGTPSRSFQAAAASADGLFARDEALPPRWQQQHGDGDGGAATSAAAAALPPPQQVAPRTGLASVTASVAGVEYAPILVLDARSMGNVGRFINHSCDGNLTIQAVFAGSHRNTFLYHVGLYACTDIPPMTELTYNYGYHSQASRAVPQYDMKCGCGAPNCVGQLM</sequence>
<dbReference type="RefSeq" id="XP_002952737.1">
    <property type="nucleotide sequence ID" value="XM_002952691.1"/>
</dbReference>
<dbReference type="PROSITE" id="PS50280">
    <property type="entry name" value="SET"/>
    <property type="match status" value="1"/>
</dbReference>
<dbReference type="FunCoup" id="D8U227">
    <property type="interactions" value="516"/>
</dbReference>
<dbReference type="STRING" id="3068.D8U227"/>
<evidence type="ECO:0000256" key="6">
    <source>
        <dbReference type="PROSITE-ProRule" id="PRU00358"/>
    </source>
</evidence>
<dbReference type="GO" id="GO:0003690">
    <property type="term" value="F:double-stranded DNA binding"/>
    <property type="evidence" value="ECO:0007669"/>
    <property type="project" value="TreeGrafter"/>
</dbReference>
<keyword evidence="3 11" id="KW-0808">Transferase</keyword>
<gene>
    <name evidence="11" type="primary">VSET3</name>
    <name evidence="11" type="ORF">VOLCADRAFT_93418</name>
</gene>
<dbReference type="Proteomes" id="UP000001058">
    <property type="component" value="Unassembled WGS sequence"/>
</dbReference>
<keyword evidence="2 11" id="KW-0489">Methyltransferase</keyword>
<dbReference type="PROSITE" id="PS51015">
    <property type="entry name" value="YDG"/>
    <property type="match status" value="1"/>
</dbReference>
<dbReference type="InParanoid" id="D8U227"/>
<dbReference type="InterPro" id="IPR036987">
    <property type="entry name" value="SRA-YDG_sf"/>
</dbReference>
<evidence type="ECO:0000259" key="9">
    <source>
        <dbReference type="PROSITE" id="PS50868"/>
    </source>
</evidence>
<evidence type="ECO:0000256" key="7">
    <source>
        <dbReference type="SAM" id="MobiDB-lite"/>
    </source>
</evidence>
<dbReference type="InterPro" id="IPR051357">
    <property type="entry name" value="H3K9_HMTase_SUVAR3-9"/>
</dbReference>
<dbReference type="Gene3D" id="2.30.280.10">
    <property type="entry name" value="SRA-YDG"/>
    <property type="match status" value="1"/>
</dbReference>
<dbReference type="InterPro" id="IPR001214">
    <property type="entry name" value="SET_dom"/>
</dbReference>